<keyword evidence="2" id="KW-1185">Reference proteome</keyword>
<reference evidence="1 2" key="2">
    <citation type="journal article" date="2022" name="Mol. Ecol. Resour.">
        <title>The genomes of chicory, endive, great burdock and yacon provide insights into Asteraceae paleo-polyploidization history and plant inulin production.</title>
        <authorList>
            <person name="Fan W."/>
            <person name="Wang S."/>
            <person name="Wang H."/>
            <person name="Wang A."/>
            <person name="Jiang F."/>
            <person name="Liu H."/>
            <person name="Zhao H."/>
            <person name="Xu D."/>
            <person name="Zhang Y."/>
        </authorList>
    </citation>
    <scope>NUCLEOTIDE SEQUENCE [LARGE SCALE GENOMIC DNA]</scope>
    <source>
        <strain evidence="2">cv. Punajuju</strain>
        <tissue evidence="1">Leaves</tissue>
    </source>
</reference>
<dbReference type="EMBL" id="CM042017">
    <property type="protein sequence ID" value="KAI3690356.1"/>
    <property type="molecule type" value="Genomic_DNA"/>
</dbReference>
<accession>A0ACB8YZ23</accession>
<proteinExistence type="predicted"/>
<name>A0ACB8YZ23_CICIN</name>
<comment type="caution">
    <text evidence="1">The sequence shown here is derived from an EMBL/GenBank/DDBJ whole genome shotgun (WGS) entry which is preliminary data.</text>
</comment>
<reference evidence="2" key="1">
    <citation type="journal article" date="2022" name="Mol. Ecol. Resour.">
        <title>The genomes of chicory, endive, great burdock and yacon provide insights into Asteraceae palaeo-polyploidization history and plant inulin production.</title>
        <authorList>
            <person name="Fan W."/>
            <person name="Wang S."/>
            <person name="Wang H."/>
            <person name="Wang A."/>
            <person name="Jiang F."/>
            <person name="Liu H."/>
            <person name="Zhao H."/>
            <person name="Xu D."/>
            <person name="Zhang Y."/>
        </authorList>
    </citation>
    <scope>NUCLEOTIDE SEQUENCE [LARGE SCALE GENOMIC DNA]</scope>
    <source>
        <strain evidence="2">cv. Punajuju</strain>
    </source>
</reference>
<organism evidence="1 2">
    <name type="scientific">Cichorium intybus</name>
    <name type="common">Chicory</name>
    <dbReference type="NCBI Taxonomy" id="13427"/>
    <lineage>
        <taxon>Eukaryota</taxon>
        <taxon>Viridiplantae</taxon>
        <taxon>Streptophyta</taxon>
        <taxon>Embryophyta</taxon>
        <taxon>Tracheophyta</taxon>
        <taxon>Spermatophyta</taxon>
        <taxon>Magnoliopsida</taxon>
        <taxon>eudicotyledons</taxon>
        <taxon>Gunneridae</taxon>
        <taxon>Pentapetalae</taxon>
        <taxon>asterids</taxon>
        <taxon>campanulids</taxon>
        <taxon>Asterales</taxon>
        <taxon>Asteraceae</taxon>
        <taxon>Cichorioideae</taxon>
        <taxon>Cichorieae</taxon>
        <taxon>Cichoriinae</taxon>
        <taxon>Cichorium</taxon>
    </lineage>
</organism>
<evidence type="ECO:0000313" key="1">
    <source>
        <dbReference type="EMBL" id="KAI3690356.1"/>
    </source>
</evidence>
<gene>
    <name evidence="1" type="ORF">L2E82_48366</name>
</gene>
<dbReference type="Proteomes" id="UP001055811">
    <property type="component" value="Linkage Group LG09"/>
</dbReference>
<protein>
    <submittedName>
        <fullName evidence="1">Uncharacterized protein</fullName>
    </submittedName>
</protein>
<evidence type="ECO:0000313" key="2">
    <source>
        <dbReference type="Proteomes" id="UP001055811"/>
    </source>
</evidence>
<sequence>MKTSSLFLVDLIVWFLVMGNVLSSDYGTFNKLVLPPRVTGPKSAAFDRGGKGPYVAVADGRILKWQGPAIGFVDFAYTSPNRTKNKCDGTDDLELGPTCGRPLAISFNYKTSDLYITDAFFGLLVVGFNGGLATQLSSGYKYLSGIDVESYTGNVYLTDASLIYDIRDMSQPGFKPDSTGRLLKYDPRTQRVTVLLSGLSGGGGPAVSSDRKFVLVPEYVKNKIQRHWLQGPKKDTNEVFLSDCGSPKNIKRAANDGEFWVAVEKQMLPVSSEPQGLRVNGSATVLQTVPLPQFLHMAVDVVQENNEALYVGSGDTDFIGVLQIALAAVDAPENLVEIMRKSVDTSIPMTLDLGGKYPFIVCKDMDIAHV</sequence>